<evidence type="ECO:0000313" key="6">
    <source>
        <dbReference type="EMBL" id="GCA67709.1"/>
    </source>
</evidence>
<dbReference type="PANTHER" id="PTHR46847">
    <property type="entry name" value="D-ALLOSE-BINDING PERIPLASMIC PROTEIN-RELATED"/>
    <property type="match status" value="1"/>
</dbReference>
<evidence type="ECO:0000259" key="5">
    <source>
        <dbReference type="Pfam" id="PF13407"/>
    </source>
</evidence>
<dbReference type="Proteomes" id="UP000265643">
    <property type="component" value="Unassembled WGS sequence"/>
</dbReference>
<dbReference type="GO" id="GO:0030313">
    <property type="term" value="C:cell envelope"/>
    <property type="evidence" value="ECO:0007669"/>
    <property type="project" value="UniProtKB-SubCell"/>
</dbReference>
<feature type="chain" id="PRO_5038598754" evidence="4">
    <location>
        <begin position="20"/>
        <end position="334"/>
    </location>
</feature>
<name>A0A391PCZ4_9FIRM</name>
<feature type="signal peptide" evidence="4">
    <location>
        <begin position="1"/>
        <end position="19"/>
    </location>
</feature>
<dbReference type="PANTHER" id="PTHR46847:SF1">
    <property type="entry name" value="D-ALLOSE-BINDING PERIPLASMIC PROTEIN-RELATED"/>
    <property type="match status" value="1"/>
</dbReference>
<dbReference type="PROSITE" id="PS51257">
    <property type="entry name" value="PROKAR_LIPOPROTEIN"/>
    <property type="match status" value="1"/>
</dbReference>
<dbReference type="AlphaFoldDB" id="A0A391PCZ4"/>
<dbReference type="CDD" id="cd06320">
    <property type="entry name" value="PBP1_allose_binding"/>
    <property type="match status" value="1"/>
</dbReference>
<dbReference type="InterPro" id="IPR025997">
    <property type="entry name" value="SBP_2_dom"/>
</dbReference>
<comment type="subcellular location">
    <subcellularLocation>
        <location evidence="1">Cell envelope</location>
    </subcellularLocation>
</comment>
<evidence type="ECO:0000256" key="2">
    <source>
        <dbReference type="ARBA" id="ARBA00007639"/>
    </source>
</evidence>
<dbReference type="RefSeq" id="WP_117603664.1">
    <property type="nucleotide sequence ID" value="NZ_BHGK01000001.1"/>
</dbReference>
<protein>
    <submittedName>
        <fullName evidence="6">Cytochrome c</fullName>
    </submittedName>
</protein>
<keyword evidence="3 4" id="KW-0732">Signal</keyword>
<dbReference type="InterPro" id="IPR028082">
    <property type="entry name" value="Peripla_BP_I"/>
</dbReference>
<dbReference type="Pfam" id="PF13407">
    <property type="entry name" value="Peripla_BP_4"/>
    <property type="match status" value="1"/>
</dbReference>
<accession>A0A391PCZ4</accession>
<gene>
    <name evidence="6" type="primary">alsB_2</name>
    <name evidence="6" type="ORF">KGMB01110_21450</name>
</gene>
<organism evidence="6 7">
    <name type="scientific">Mediterraneibacter butyricigenes</name>
    <dbReference type="NCBI Taxonomy" id="2316025"/>
    <lineage>
        <taxon>Bacteria</taxon>
        <taxon>Bacillati</taxon>
        <taxon>Bacillota</taxon>
        <taxon>Clostridia</taxon>
        <taxon>Lachnospirales</taxon>
        <taxon>Lachnospiraceae</taxon>
        <taxon>Mediterraneibacter</taxon>
    </lineage>
</organism>
<sequence>MKKRMLAVLLAGVMTLGLAACGGSGSDSKADSKDSGSSDGDINIAVLLKPESNEYWASMKAGIEDWAKDQDGVSVDVYCAESEDNIQGQLEQMENIISKDYDAICAAPLSASNLVEGVLKACDAGIPVVNVDEGIDAEAVKEGGGNMVGMYTTDNVLVGQKAAEYITEQIGSGEVAIIEGTAGNVTSNDRTKGATDYFESQDGMKVVASQPGDWDRLTSIDVATNIMQSNPDLKAFYCANDTMALGVYEAVVNAGKQDQVMVVGTDAIANAKESVKNGEMAATVGQDNVGIGVACCELAVKAVKDGWKADPSAEMPVEYIDSFLVTKDNVDDYL</sequence>
<dbReference type="GO" id="GO:0030246">
    <property type="term" value="F:carbohydrate binding"/>
    <property type="evidence" value="ECO:0007669"/>
    <property type="project" value="UniProtKB-ARBA"/>
</dbReference>
<proteinExistence type="inferred from homology"/>
<dbReference type="NCBIfam" id="NF007254">
    <property type="entry name" value="PRK09701.1"/>
    <property type="match status" value="1"/>
</dbReference>
<evidence type="ECO:0000256" key="1">
    <source>
        <dbReference type="ARBA" id="ARBA00004196"/>
    </source>
</evidence>
<keyword evidence="7" id="KW-1185">Reference proteome</keyword>
<evidence type="ECO:0000313" key="7">
    <source>
        <dbReference type="Proteomes" id="UP000265643"/>
    </source>
</evidence>
<evidence type="ECO:0000256" key="4">
    <source>
        <dbReference type="SAM" id="SignalP"/>
    </source>
</evidence>
<feature type="domain" description="Periplasmic binding protein" evidence="5">
    <location>
        <begin position="44"/>
        <end position="304"/>
    </location>
</feature>
<comment type="similarity">
    <text evidence="2">Belongs to the bacterial solute-binding protein 2 family.</text>
</comment>
<dbReference type="SUPFAM" id="SSF53822">
    <property type="entry name" value="Periplasmic binding protein-like I"/>
    <property type="match status" value="1"/>
</dbReference>
<evidence type="ECO:0000256" key="3">
    <source>
        <dbReference type="ARBA" id="ARBA00022729"/>
    </source>
</evidence>
<dbReference type="Gene3D" id="3.40.50.2300">
    <property type="match status" value="2"/>
</dbReference>
<reference evidence="7" key="1">
    <citation type="submission" date="2018-09" db="EMBL/GenBank/DDBJ databases">
        <title>Draft Genome Sequence of Mediterraneibacter sp. KCTC 15684.</title>
        <authorList>
            <person name="Kim J.S."/>
            <person name="Han K.I."/>
            <person name="Suh M.K."/>
            <person name="Lee K.C."/>
            <person name="Eom M.K."/>
            <person name="Lee J.H."/>
            <person name="Park S.H."/>
            <person name="Kang S.W."/>
            <person name="Park J.E."/>
            <person name="Oh B.S."/>
            <person name="Yu S.Y."/>
            <person name="Choi S.H."/>
            <person name="Lee D.H."/>
            <person name="Yoon H."/>
            <person name="Kim B."/>
            <person name="Yang S.J."/>
            <person name="Lee J.S."/>
        </authorList>
    </citation>
    <scope>NUCLEOTIDE SEQUENCE [LARGE SCALE GENOMIC DNA]</scope>
    <source>
        <strain evidence="7">KCTC 15684</strain>
    </source>
</reference>
<dbReference type="EMBL" id="BHGK01000001">
    <property type="protein sequence ID" value="GCA67709.1"/>
    <property type="molecule type" value="Genomic_DNA"/>
</dbReference>
<comment type="caution">
    <text evidence="6">The sequence shown here is derived from an EMBL/GenBank/DDBJ whole genome shotgun (WGS) entry which is preliminary data.</text>
</comment>